<accession>A0A0A8XPA2</accession>
<protein>
    <submittedName>
        <fullName evidence="1">Uncharacterized protein</fullName>
    </submittedName>
</protein>
<dbReference type="EMBL" id="GBRH01282321">
    <property type="protein sequence ID" value="JAD15574.1"/>
    <property type="molecule type" value="Transcribed_RNA"/>
</dbReference>
<evidence type="ECO:0000313" key="1">
    <source>
        <dbReference type="EMBL" id="JAD15574.1"/>
    </source>
</evidence>
<organism evidence="1">
    <name type="scientific">Arundo donax</name>
    <name type="common">Giant reed</name>
    <name type="synonym">Donax arundinaceus</name>
    <dbReference type="NCBI Taxonomy" id="35708"/>
    <lineage>
        <taxon>Eukaryota</taxon>
        <taxon>Viridiplantae</taxon>
        <taxon>Streptophyta</taxon>
        <taxon>Embryophyta</taxon>
        <taxon>Tracheophyta</taxon>
        <taxon>Spermatophyta</taxon>
        <taxon>Magnoliopsida</taxon>
        <taxon>Liliopsida</taxon>
        <taxon>Poales</taxon>
        <taxon>Poaceae</taxon>
        <taxon>PACMAD clade</taxon>
        <taxon>Arundinoideae</taxon>
        <taxon>Arundineae</taxon>
        <taxon>Arundo</taxon>
    </lineage>
</organism>
<name>A0A0A8XPA2_ARUDO</name>
<sequence length="24" mass="3037">MRNILRHIWWIVVLRSKVYEIIVV</sequence>
<reference evidence="1" key="1">
    <citation type="submission" date="2014-09" db="EMBL/GenBank/DDBJ databases">
        <authorList>
            <person name="Magalhaes I.L.F."/>
            <person name="Oliveira U."/>
            <person name="Santos F.R."/>
            <person name="Vidigal T.H.D.A."/>
            <person name="Brescovit A.D."/>
            <person name="Santos A.J."/>
        </authorList>
    </citation>
    <scope>NUCLEOTIDE SEQUENCE</scope>
    <source>
        <tissue evidence="1">Shoot tissue taken approximately 20 cm above the soil surface</tissue>
    </source>
</reference>
<dbReference type="AlphaFoldDB" id="A0A0A8XPA2"/>
<reference evidence="1" key="2">
    <citation type="journal article" date="2015" name="Data Brief">
        <title>Shoot transcriptome of the giant reed, Arundo donax.</title>
        <authorList>
            <person name="Barrero R.A."/>
            <person name="Guerrero F.D."/>
            <person name="Moolhuijzen P."/>
            <person name="Goolsby J.A."/>
            <person name="Tidwell J."/>
            <person name="Bellgard S.E."/>
            <person name="Bellgard M.I."/>
        </authorList>
    </citation>
    <scope>NUCLEOTIDE SEQUENCE</scope>
    <source>
        <tissue evidence="1">Shoot tissue taken approximately 20 cm above the soil surface</tissue>
    </source>
</reference>
<proteinExistence type="predicted"/>